<keyword evidence="2" id="KW-1185">Reference proteome</keyword>
<dbReference type="AlphaFoldDB" id="A0AAV4XVA9"/>
<dbReference type="Proteomes" id="UP001054945">
    <property type="component" value="Unassembled WGS sequence"/>
</dbReference>
<name>A0AAV4XVA9_CAEEX</name>
<dbReference type="EMBL" id="BPLR01000841">
    <property type="protein sequence ID" value="GIY97830.1"/>
    <property type="molecule type" value="Genomic_DNA"/>
</dbReference>
<protein>
    <submittedName>
        <fullName evidence="1">Metastasis-associated protein MTA3</fullName>
    </submittedName>
</protein>
<evidence type="ECO:0000313" key="1">
    <source>
        <dbReference type="EMBL" id="GIY97830.1"/>
    </source>
</evidence>
<evidence type="ECO:0000313" key="2">
    <source>
        <dbReference type="Proteomes" id="UP001054945"/>
    </source>
</evidence>
<organism evidence="1 2">
    <name type="scientific">Caerostris extrusa</name>
    <name type="common">Bark spider</name>
    <name type="synonym">Caerostris bankana</name>
    <dbReference type="NCBI Taxonomy" id="172846"/>
    <lineage>
        <taxon>Eukaryota</taxon>
        <taxon>Metazoa</taxon>
        <taxon>Ecdysozoa</taxon>
        <taxon>Arthropoda</taxon>
        <taxon>Chelicerata</taxon>
        <taxon>Arachnida</taxon>
        <taxon>Araneae</taxon>
        <taxon>Araneomorphae</taxon>
        <taxon>Entelegynae</taxon>
        <taxon>Araneoidea</taxon>
        <taxon>Araneidae</taxon>
        <taxon>Caerostris</taxon>
    </lineage>
</organism>
<proteinExistence type="predicted"/>
<reference evidence="1 2" key="1">
    <citation type="submission" date="2021-06" db="EMBL/GenBank/DDBJ databases">
        <title>Caerostris extrusa draft genome.</title>
        <authorList>
            <person name="Kono N."/>
            <person name="Arakawa K."/>
        </authorList>
    </citation>
    <scope>NUCLEOTIDE SEQUENCE [LARGE SCALE GENOMIC DNA]</scope>
</reference>
<accession>A0AAV4XVA9</accession>
<sequence length="285" mass="31837">MMQVRYSMNLNWRVLGGRLVLKLNAQQDSGSGAKCQWVQSNDLPKHNNIKKDRQKKKCIQDESFVINSDLHRHKKKSDDLSSFPSELSDCDHSAVKKAKLKSECYFPLCSSSWTPPVADGQEAVEVDDASSKTSEGYISPVLSNSRFSKVDVKSDCINNFNSVSDPKVDLDTCWLKNELKGCNVSSEHCVVNDSASKNICIVGGKNSPNHLNDISPYKQEVLNHKSALSHNKTCVKNLCYQPHASHSNRSFLKQWSKWTNVTYPARTSPCSLSPISTAELKNSIK</sequence>
<gene>
    <name evidence="1" type="primary">MTA3_1</name>
    <name evidence="1" type="ORF">CEXT_667111</name>
</gene>
<feature type="non-terminal residue" evidence="1">
    <location>
        <position position="285"/>
    </location>
</feature>
<comment type="caution">
    <text evidence="1">The sequence shown here is derived from an EMBL/GenBank/DDBJ whole genome shotgun (WGS) entry which is preliminary data.</text>
</comment>